<dbReference type="EMBL" id="JAKJXO020000012">
    <property type="protein sequence ID" value="KAL1598044.1"/>
    <property type="molecule type" value="Genomic_DNA"/>
</dbReference>
<sequence length="852" mass="93975">MAGGRYTVEQLEHLRESPLVKKPDALPSIEQWMDVPNDHNNNTNNAGNTNRRSRTNRDGDAGATGEHRTERPLLGAMGQFGRRASTRKSKFGDTHAVVAATYCLFTEPGDEPVLGGPPKLNFASATRTKPGQAKEATGITSIDGEHTGDRFPRNDRWRDGERTRDKELTNGRRGRREEGEGWQNTKGRKSLGQEDFDRGFGRNGDRDKKDADENGDGPRRRNDRWSRREDTNKDGEGGKFGTTGQGGWRDRNREREKERDWVRGSGKAEEDPEWMDAPVPKKETKAHTQEDFQRWKEQMKAKDAPIEEREEPKPPELPSFFADALPQQPLKSAGTPSGLEPNLGSMFGTWSTSIKAAESGALEPTIVKAKPAKASRFMNMFAKPEEPAAATPPPAPAVASPPPPANDKNADQEGFQRILQMLGGTGIGSAPAPQPSAPTPSNGLRQGGGISLDFHQSPPPPEMQERRQPPQQMPSRSSLETQALLENILAPRPSVESRPSQQSRFNSMSPDNALFEQFRVPRPDSNRPSEEHPYQQPPSRNNNNPQDPNLAALLNSRSQVNNKGNSAERDFLLNLMQQPRNTPPQLGNQNLPRQTMDNQNMQFFDHHNRQQQGQPKGRGGPPPGFMNERMDPRMDAMYMENELMRQEQERRNQVRELQQQEASRHKGGRGMPMGYPENERDVIAGLQRRNTAGEIPRQMTNMGIPSQHAPDLPYMSGRQPGMPPTPQEGPNVRPPPGFNGPMRQPPGIGGPGPQHQMGPGPSFSAGNTPMGPPPGFNPANNMRGGIFPGGPGGPGGPGNGMQGPPQGYFPPPQGYGPPLGMRGEDPRTMFEQQFGGPGPRQQQQQGRPPNMY</sequence>
<feature type="region of interest" description="Disordered" evidence="1">
    <location>
        <begin position="646"/>
        <end position="676"/>
    </location>
</feature>
<organism evidence="2 3">
    <name type="scientific">Paraconiothyrium brasiliense</name>
    <dbReference type="NCBI Taxonomy" id="300254"/>
    <lineage>
        <taxon>Eukaryota</taxon>
        <taxon>Fungi</taxon>
        <taxon>Dikarya</taxon>
        <taxon>Ascomycota</taxon>
        <taxon>Pezizomycotina</taxon>
        <taxon>Dothideomycetes</taxon>
        <taxon>Pleosporomycetidae</taxon>
        <taxon>Pleosporales</taxon>
        <taxon>Massarineae</taxon>
        <taxon>Didymosphaeriaceae</taxon>
        <taxon>Paraconiothyrium</taxon>
    </lineage>
</organism>
<feature type="region of interest" description="Disordered" evidence="1">
    <location>
        <begin position="381"/>
        <end position="550"/>
    </location>
</feature>
<feature type="compositionally biased region" description="Basic and acidic residues" evidence="1">
    <location>
        <begin position="55"/>
        <end position="69"/>
    </location>
</feature>
<dbReference type="InterPro" id="IPR046784">
    <property type="entry name" value="Eap1"/>
</dbReference>
<feature type="region of interest" description="Disordered" evidence="1">
    <location>
        <begin position="698"/>
        <end position="852"/>
    </location>
</feature>
<feature type="compositionally biased region" description="Polar residues" evidence="1">
    <location>
        <begin position="497"/>
        <end position="510"/>
    </location>
</feature>
<feature type="compositionally biased region" description="Gly residues" evidence="1">
    <location>
        <begin position="786"/>
        <end position="801"/>
    </location>
</feature>
<dbReference type="Proteomes" id="UP001521785">
    <property type="component" value="Unassembled WGS sequence"/>
</dbReference>
<feature type="region of interest" description="Disordered" evidence="1">
    <location>
        <begin position="108"/>
        <end position="321"/>
    </location>
</feature>
<feature type="compositionally biased region" description="Low complexity" evidence="1">
    <location>
        <begin position="40"/>
        <end position="50"/>
    </location>
</feature>
<feature type="compositionally biased region" description="Low complexity" evidence="1">
    <location>
        <begin position="537"/>
        <end position="549"/>
    </location>
</feature>
<proteinExistence type="predicted"/>
<feature type="compositionally biased region" description="Basic and acidic residues" evidence="1">
    <location>
        <begin position="248"/>
        <end position="269"/>
    </location>
</feature>
<keyword evidence="3" id="KW-1185">Reference proteome</keyword>
<feature type="compositionally biased region" description="Low complexity" evidence="1">
    <location>
        <begin position="839"/>
        <end position="852"/>
    </location>
</feature>
<evidence type="ECO:0000313" key="2">
    <source>
        <dbReference type="EMBL" id="KAL1598044.1"/>
    </source>
</evidence>
<feature type="region of interest" description="Disordered" evidence="1">
    <location>
        <begin position="32"/>
        <end position="69"/>
    </location>
</feature>
<feature type="compositionally biased region" description="Basic and acidic residues" evidence="1">
    <location>
        <begin position="143"/>
        <end position="179"/>
    </location>
</feature>
<feature type="compositionally biased region" description="Low complexity" evidence="1">
    <location>
        <begin position="469"/>
        <end position="478"/>
    </location>
</feature>
<feature type="compositionally biased region" description="Gly residues" evidence="1">
    <location>
        <begin position="238"/>
        <end position="247"/>
    </location>
</feature>
<feature type="compositionally biased region" description="Pro residues" evidence="1">
    <location>
        <begin position="390"/>
        <end position="405"/>
    </location>
</feature>
<name>A0ABR3R0W5_9PLEO</name>
<gene>
    <name evidence="2" type="ORF">SLS60_008532</name>
</gene>
<evidence type="ECO:0000256" key="1">
    <source>
        <dbReference type="SAM" id="MobiDB-lite"/>
    </source>
</evidence>
<feature type="compositionally biased region" description="Basic and acidic residues" evidence="1">
    <location>
        <begin position="519"/>
        <end position="533"/>
    </location>
</feature>
<comment type="caution">
    <text evidence="2">The sequence shown here is derived from an EMBL/GenBank/DDBJ whole genome shotgun (WGS) entry which is preliminary data.</text>
</comment>
<feature type="compositionally biased region" description="Basic and acidic residues" evidence="1">
    <location>
        <begin position="191"/>
        <end position="237"/>
    </location>
</feature>
<feature type="compositionally biased region" description="Pro residues" evidence="1">
    <location>
        <begin position="721"/>
        <end position="738"/>
    </location>
</feature>
<protein>
    <submittedName>
        <fullName evidence="2">Uncharacterized protein</fullName>
    </submittedName>
</protein>
<dbReference type="Pfam" id="PF20566">
    <property type="entry name" value="Eap1"/>
    <property type="match status" value="1"/>
</dbReference>
<reference evidence="2 3" key="1">
    <citation type="submission" date="2024-02" db="EMBL/GenBank/DDBJ databases">
        <title>De novo assembly and annotation of 12 fungi associated with fruit tree decline syndrome in Ontario, Canada.</title>
        <authorList>
            <person name="Sulman M."/>
            <person name="Ellouze W."/>
            <person name="Ilyukhin E."/>
        </authorList>
    </citation>
    <scope>NUCLEOTIDE SEQUENCE [LARGE SCALE GENOMIC DNA]</scope>
    <source>
        <strain evidence="2 3">M42-189</strain>
    </source>
</reference>
<feature type="region of interest" description="Disordered" evidence="1">
    <location>
        <begin position="608"/>
        <end position="630"/>
    </location>
</feature>
<accession>A0ABR3R0W5</accession>
<evidence type="ECO:0000313" key="3">
    <source>
        <dbReference type="Proteomes" id="UP001521785"/>
    </source>
</evidence>
<feature type="compositionally biased region" description="Basic and acidic residues" evidence="1">
    <location>
        <begin position="279"/>
        <end position="314"/>
    </location>
</feature>